<protein>
    <submittedName>
        <fullName evidence="1">Uncharacterized protein</fullName>
    </submittedName>
</protein>
<keyword evidence="2" id="KW-1185">Reference proteome</keyword>
<proteinExistence type="predicted"/>
<organism evidence="1 2">
    <name type="scientific">Jaapia argillacea MUCL 33604</name>
    <dbReference type="NCBI Taxonomy" id="933084"/>
    <lineage>
        <taxon>Eukaryota</taxon>
        <taxon>Fungi</taxon>
        <taxon>Dikarya</taxon>
        <taxon>Basidiomycota</taxon>
        <taxon>Agaricomycotina</taxon>
        <taxon>Agaricomycetes</taxon>
        <taxon>Agaricomycetidae</taxon>
        <taxon>Jaapiales</taxon>
        <taxon>Jaapiaceae</taxon>
        <taxon>Jaapia</taxon>
    </lineage>
</organism>
<dbReference type="AlphaFoldDB" id="A0A067PN69"/>
<sequence>MPPRRKLQILGPLFPTDVKDEDFTDECNMMYSTSPTDDPNFVQVVEYQLCNISMTMMKFHKGDECDNGLIPTSYAPHFRFINHLRIFGMLWHYLRDHHTSEAMETWDKMTIYLTKLVNLFLAMAADAVEATDMTPKWQCTPFDNLLT</sequence>
<dbReference type="Proteomes" id="UP000027265">
    <property type="component" value="Unassembled WGS sequence"/>
</dbReference>
<accession>A0A067PN69</accession>
<evidence type="ECO:0000313" key="2">
    <source>
        <dbReference type="Proteomes" id="UP000027265"/>
    </source>
</evidence>
<evidence type="ECO:0000313" key="1">
    <source>
        <dbReference type="EMBL" id="KDQ52747.1"/>
    </source>
</evidence>
<name>A0A067PN69_9AGAM</name>
<dbReference type="HOGENOM" id="CLU_1768359_0_0_1"/>
<reference evidence="2" key="1">
    <citation type="journal article" date="2014" name="Proc. Natl. Acad. Sci. U.S.A.">
        <title>Extensive sampling of basidiomycete genomes demonstrates inadequacy of the white-rot/brown-rot paradigm for wood decay fungi.</title>
        <authorList>
            <person name="Riley R."/>
            <person name="Salamov A.A."/>
            <person name="Brown D.W."/>
            <person name="Nagy L.G."/>
            <person name="Floudas D."/>
            <person name="Held B.W."/>
            <person name="Levasseur A."/>
            <person name="Lombard V."/>
            <person name="Morin E."/>
            <person name="Otillar R."/>
            <person name="Lindquist E.A."/>
            <person name="Sun H."/>
            <person name="LaButti K.M."/>
            <person name="Schmutz J."/>
            <person name="Jabbour D."/>
            <person name="Luo H."/>
            <person name="Baker S.E."/>
            <person name="Pisabarro A.G."/>
            <person name="Walton J.D."/>
            <person name="Blanchette R.A."/>
            <person name="Henrissat B."/>
            <person name="Martin F."/>
            <person name="Cullen D."/>
            <person name="Hibbett D.S."/>
            <person name="Grigoriev I.V."/>
        </authorList>
    </citation>
    <scope>NUCLEOTIDE SEQUENCE [LARGE SCALE GENOMIC DNA]</scope>
    <source>
        <strain evidence="2">MUCL 33604</strain>
    </source>
</reference>
<dbReference type="InParanoid" id="A0A067PN69"/>
<gene>
    <name evidence="1" type="ORF">JAAARDRAFT_198084</name>
</gene>
<dbReference type="EMBL" id="KL197738">
    <property type="protein sequence ID" value="KDQ52747.1"/>
    <property type="molecule type" value="Genomic_DNA"/>
</dbReference>